<dbReference type="RefSeq" id="WP_114582486.1">
    <property type="nucleotide sequence ID" value="NZ_QPMH01000010.1"/>
</dbReference>
<dbReference type="GO" id="GO:0009055">
    <property type="term" value="F:electron transfer activity"/>
    <property type="evidence" value="ECO:0007669"/>
    <property type="project" value="InterPro"/>
</dbReference>
<organism evidence="13 14">
    <name type="scientific">Ferruginivarius sediminum</name>
    <dbReference type="NCBI Taxonomy" id="2661937"/>
    <lineage>
        <taxon>Bacteria</taxon>
        <taxon>Pseudomonadati</taxon>
        <taxon>Pseudomonadota</taxon>
        <taxon>Alphaproteobacteria</taxon>
        <taxon>Rhodospirillales</taxon>
        <taxon>Rhodospirillaceae</taxon>
        <taxon>Ferruginivarius</taxon>
    </lineage>
</organism>
<dbReference type="Pfam" id="PF02167">
    <property type="entry name" value="Cytochrom_C1"/>
    <property type="match status" value="1"/>
</dbReference>
<accession>A0A369TB12</accession>
<evidence type="ECO:0000256" key="8">
    <source>
        <dbReference type="ARBA" id="ARBA00023136"/>
    </source>
</evidence>
<sequence>MKRLFTAATVALLTTFGAGAAQAAEGAAIPDHEFSFEGIFGTFDRAAAQRGLQVYNQVCASCHSLKYVAFRTLGDLGYEPEQVEALAAQYQVTDGPNDQGEMYQREAKASDAFPSPFPNDAAARAANGGALPPDLSVITQARPNGPDYLHALLTGYEEAPADADLPPGQYWNTAFPGHQIAMPPPLSEGIVEYQDGTEATVSQMAHDVTVFLHWAAEPHMEARKRGGIGVVLFLLIFTGMLYAVKRKVWRDLH</sequence>
<protein>
    <recommendedName>
        <fullName evidence="2">Cytochrome c1</fullName>
    </recommendedName>
</protein>
<comment type="caution">
    <text evidence="13">The sequence shown here is derived from an EMBL/GenBank/DDBJ whole genome shotgun (WGS) entry which is preliminary data.</text>
</comment>
<dbReference type="AlphaFoldDB" id="A0A369TB12"/>
<feature type="chain" id="PRO_5016587635" description="Cytochrome c1" evidence="11">
    <location>
        <begin position="24"/>
        <end position="253"/>
    </location>
</feature>
<dbReference type="Proteomes" id="UP000253941">
    <property type="component" value="Unassembled WGS sequence"/>
</dbReference>
<gene>
    <name evidence="13" type="ORF">DRB17_12205</name>
</gene>
<dbReference type="PROSITE" id="PS51007">
    <property type="entry name" value="CYTC"/>
    <property type="match status" value="1"/>
</dbReference>
<comment type="cofactor">
    <cofactor evidence="9">
        <name>heme c</name>
        <dbReference type="ChEBI" id="CHEBI:61717"/>
    </cofactor>
    <text evidence="9">Binds 1 heme c group covalently per subunit.</text>
</comment>
<evidence type="ECO:0000256" key="3">
    <source>
        <dbReference type="ARBA" id="ARBA00022617"/>
    </source>
</evidence>
<dbReference type="PRINTS" id="PR00603">
    <property type="entry name" value="CYTOCHROMEC1"/>
</dbReference>
<name>A0A369TB12_9PROT</name>
<feature type="binding site" description="covalent" evidence="9">
    <location>
        <position position="63"/>
    </location>
    <ligand>
        <name>heme c</name>
        <dbReference type="ChEBI" id="CHEBI:61717"/>
    </ligand>
</feature>
<keyword evidence="8 10" id="KW-0472">Membrane</keyword>
<evidence type="ECO:0000313" key="13">
    <source>
        <dbReference type="EMBL" id="RDD61684.1"/>
    </source>
</evidence>
<evidence type="ECO:0000256" key="1">
    <source>
        <dbReference type="ARBA" id="ARBA00004370"/>
    </source>
</evidence>
<dbReference type="PANTHER" id="PTHR10266:SF3">
    <property type="entry name" value="CYTOCHROME C1, HEME PROTEIN, MITOCHONDRIAL"/>
    <property type="match status" value="1"/>
</dbReference>
<feature type="signal peptide" evidence="11">
    <location>
        <begin position="1"/>
        <end position="23"/>
    </location>
</feature>
<feature type="binding site" description="covalent" evidence="9">
    <location>
        <position position="182"/>
    </location>
    <ligand>
        <name>heme c</name>
        <dbReference type="ChEBI" id="CHEBI:61717"/>
    </ligand>
</feature>
<keyword evidence="7 9" id="KW-0408">Iron</keyword>
<keyword evidence="6 10" id="KW-1133">Transmembrane helix</keyword>
<keyword evidence="3 9" id="KW-0349">Heme</keyword>
<dbReference type="InterPro" id="IPR002326">
    <property type="entry name" value="Cyt_c1"/>
</dbReference>
<dbReference type="EMBL" id="QPMH01000010">
    <property type="protein sequence ID" value="RDD61684.1"/>
    <property type="molecule type" value="Genomic_DNA"/>
</dbReference>
<evidence type="ECO:0000259" key="12">
    <source>
        <dbReference type="PROSITE" id="PS51007"/>
    </source>
</evidence>
<dbReference type="Gene3D" id="1.20.5.100">
    <property type="entry name" value="Cytochrome c1, transmembrane anchor, C-terminal"/>
    <property type="match status" value="1"/>
</dbReference>
<dbReference type="PANTHER" id="PTHR10266">
    <property type="entry name" value="CYTOCHROME C1"/>
    <property type="match status" value="1"/>
</dbReference>
<dbReference type="FunFam" id="1.10.760.10:FF:000011">
    <property type="entry name" value="Cytochrome c1, putative"/>
    <property type="match status" value="1"/>
</dbReference>
<reference evidence="13 14" key="1">
    <citation type="submission" date="2018-07" db="EMBL/GenBank/DDBJ databases">
        <title>Venubactetium sediminum gen. nov., sp. nov., isolated from a marine solar saltern.</title>
        <authorList>
            <person name="Wang S."/>
        </authorList>
    </citation>
    <scope>NUCLEOTIDE SEQUENCE [LARGE SCALE GENOMIC DNA]</scope>
    <source>
        <strain evidence="13 14">WD2A32</strain>
    </source>
</reference>
<keyword evidence="4 10" id="KW-0812">Transmembrane</keyword>
<evidence type="ECO:0000313" key="14">
    <source>
        <dbReference type="Proteomes" id="UP000253941"/>
    </source>
</evidence>
<keyword evidence="14" id="KW-1185">Reference proteome</keyword>
<evidence type="ECO:0000256" key="11">
    <source>
        <dbReference type="SAM" id="SignalP"/>
    </source>
</evidence>
<keyword evidence="11" id="KW-0732">Signal</keyword>
<evidence type="ECO:0000256" key="6">
    <source>
        <dbReference type="ARBA" id="ARBA00022989"/>
    </source>
</evidence>
<feature type="binding site" description="covalent" evidence="9">
    <location>
        <position position="59"/>
    </location>
    <ligand>
        <name>heme c</name>
        <dbReference type="ChEBI" id="CHEBI:61717"/>
    </ligand>
</feature>
<dbReference type="InterPro" id="IPR036909">
    <property type="entry name" value="Cyt_c-like_dom_sf"/>
</dbReference>
<feature type="transmembrane region" description="Helical" evidence="10">
    <location>
        <begin position="226"/>
        <end position="244"/>
    </location>
</feature>
<evidence type="ECO:0000256" key="7">
    <source>
        <dbReference type="ARBA" id="ARBA00023004"/>
    </source>
</evidence>
<evidence type="ECO:0000256" key="5">
    <source>
        <dbReference type="ARBA" id="ARBA00022723"/>
    </source>
</evidence>
<dbReference type="Gene3D" id="1.10.760.10">
    <property type="entry name" value="Cytochrome c-like domain"/>
    <property type="match status" value="1"/>
</dbReference>
<feature type="domain" description="Cytochrome c" evidence="12">
    <location>
        <begin position="46"/>
        <end position="198"/>
    </location>
</feature>
<dbReference type="InterPro" id="IPR009056">
    <property type="entry name" value="Cyt_c-like_dom"/>
</dbReference>
<proteinExistence type="predicted"/>
<dbReference type="GO" id="GO:0016020">
    <property type="term" value="C:membrane"/>
    <property type="evidence" value="ECO:0007669"/>
    <property type="project" value="UniProtKB-SubCell"/>
</dbReference>
<dbReference type="GO" id="GO:0020037">
    <property type="term" value="F:heme binding"/>
    <property type="evidence" value="ECO:0007669"/>
    <property type="project" value="InterPro"/>
</dbReference>
<evidence type="ECO:0000256" key="4">
    <source>
        <dbReference type="ARBA" id="ARBA00022692"/>
    </source>
</evidence>
<comment type="subcellular location">
    <subcellularLocation>
        <location evidence="1">Membrane</location>
    </subcellularLocation>
</comment>
<evidence type="ECO:0000256" key="2">
    <source>
        <dbReference type="ARBA" id="ARBA00016165"/>
    </source>
</evidence>
<keyword evidence="5 9" id="KW-0479">Metal-binding</keyword>
<evidence type="ECO:0000256" key="10">
    <source>
        <dbReference type="SAM" id="Phobius"/>
    </source>
</evidence>
<dbReference type="SUPFAM" id="SSF46626">
    <property type="entry name" value="Cytochrome c"/>
    <property type="match status" value="1"/>
</dbReference>
<dbReference type="GO" id="GO:0046872">
    <property type="term" value="F:metal ion binding"/>
    <property type="evidence" value="ECO:0007669"/>
    <property type="project" value="UniProtKB-KW"/>
</dbReference>
<feature type="binding site" description="covalent" evidence="9">
    <location>
        <position position="62"/>
    </location>
    <ligand>
        <name>heme c</name>
        <dbReference type="ChEBI" id="CHEBI:61717"/>
    </ligand>
</feature>
<evidence type="ECO:0000256" key="9">
    <source>
        <dbReference type="PIRSR" id="PIRSR602326-1"/>
    </source>
</evidence>